<dbReference type="Proteomes" id="UP000351155">
    <property type="component" value="Unassembled WGS sequence"/>
</dbReference>
<evidence type="ECO:0000313" key="2">
    <source>
        <dbReference type="Proteomes" id="UP000351155"/>
    </source>
</evidence>
<reference evidence="1 2" key="1">
    <citation type="submission" date="2019-03" db="EMBL/GenBank/DDBJ databases">
        <authorList>
            <consortium name="Pathogen Informatics"/>
        </authorList>
    </citation>
    <scope>NUCLEOTIDE SEQUENCE [LARGE SCALE GENOMIC DNA]</scope>
    <source>
        <strain evidence="1 2">NCTC12126</strain>
    </source>
</reference>
<name>A0A484XUI8_9ENTR</name>
<accession>A0A484XUI8</accession>
<protein>
    <submittedName>
        <fullName evidence="1">Uncharacterized protein</fullName>
    </submittedName>
</protein>
<dbReference type="AlphaFoldDB" id="A0A484XUI8"/>
<evidence type="ECO:0000313" key="1">
    <source>
        <dbReference type="EMBL" id="VFS25809.1"/>
    </source>
</evidence>
<sequence length="76" mass="8594">MQLTRVVVFNLFDKIMHGDPGPLFVGIGKQHRKFVSAKADQQVSLAKRTLHQTSHRLKSLITFIMPKAIVDILKVV</sequence>
<dbReference type="EMBL" id="CAADIW010000021">
    <property type="protein sequence ID" value="VFS25809.1"/>
    <property type="molecule type" value="Genomic_DNA"/>
</dbReference>
<proteinExistence type="predicted"/>
<gene>
    <name evidence="1" type="ORF">NCTC12126_02323</name>
</gene>
<organism evidence="1 2">
    <name type="scientific">Enterobacter cancerogenus</name>
    <dbReference type="NCBI Taxonomy" id="69218"/>
    <lineage>
        <taxon>Bacteria</taxon>
        <taxon>Pseudomonadati</taxon>
        <taxon>Pseudomonadota</taxon>
        <taxon>Gammaproteobacteria</taxon>
        <taxon>Enterobacterales</taxon>
        <taxon>Enterobacteriaceae</taxon>
        <taxon>Enterobacter</taxon>
        <taxon>Enterobacter cloacae complex</taxon>
    </lineage>
</organism>